<dbReference type="EMBL" id="BDQX01000447">
    <property type="protein sequence ID" value="GBG11889.1"/>
    <property type="molecule type" value="Genomic_DNA"/>
</dbReference>
<protein>
    <submittedName>
        <fullName evidence="2">Uncharacterized protein</fullName>
    </submittedName>
</protein>
<keyword evidence="3" id="KW-1185">Reference proteome</keyword>
<dbReference type="Proteomes" id="UP000245202">
    <property type="component" value="Unassembled WGS sequence"/>
</dbReference>
<evidence type="ECO:0000256" key="1">
    <source>
        <dbReference type="SAM" id="Coils"/>
    </source>
</evidence>
<dbReference type="AlphaFoldDB" id="A0A2R5F1F5"/>
<comment type="caution">
    <text evidence="2">The sequence shown here is derived from an EMBL/GenBank/DDBJ whole genome shotgun (WGS) entry which is preliminary data.</text>
</comment>
<proteinExistence type="predicted"/>
<organism evidence="2 3">
    <name type="scientific">Paenibacillus agaridevorans</name>
    <dbReference type="NCBI Taxonomy" id="171404"/>
    <lineage>
        <taxon>Bacteria</taxon>
        <taxon>Bacillati</taxon>
        <taxon>Bacillota</taxon>
        <taxon>Bacilli</taxon>
        <taxon>Bacillales</taxon>
        <taxon>Paenibacillaceae</taxon>
        <taxon>Paenibacillus</taxon>
    </lineage>
</organism>
<feature type="coiled-coil region" evidence="1">
    <location>
        <begin position="43"/>
        <end position="70"/>
    </location>
</feature>
<keyword evidence="1" id="KW-0175">Coiled coil</keyword>
<evidence type="ECO:0000313" key="3">
    <source>
        <dbReference type="Proteomes" id="UP000245202"/>
    </source>
</evidence>
<name>A0A2R5F1F5_9BACL</name>
<reference evidence="2 3" key="1">
    <citation type="submission" date="2017-08" db="EMBL/GenBank/DDBJ databases">
        <title>Substantial Increase in Enzyme Production by Combined Drug-Resistance Mutations in Paenibacillus agaridevorans.</title>
        <authorList>
            <person name="Tanaka Y."/>
            <person name="Funane K."/>
            <person name="Hosaka T."/>
            <person name="Shiwa Y."/>
            <person name="Fujita N."/>
            <person name="Miyazaki T."/>
            <person name="Yoshikawa H."/>
            <person name="Murakami K."/>
            <person name="Kasahara K."/>
            <person name="Inaoka T."/>
            <person name="Hiraga Y."/>
            <person name="Ochi K."/>
        </authorList>
    </citation>
    <scope>NUCLEOTIDE SEQUENCE [LARGE SCALE GENOMIC DNA]</scope>
    <source>
        <strain evidence="2 3">T-3040</strain>
    </source>
</reference>
<sequence length="86" mass="10032">MSAQAESAIMYTPRLCDNETIANKLIYRIRQHQLSPAELDGLQARCRSELRQLQQELDGLLNELRSVLREESDISTHQYEHYERSA</sequence>
<dbReference type="RefSeq" id="WP_108996094.1">
    <property type="nucleotide sequence ID" value="NZ_BDQX01000447.1"/>
</dbReference>
<accession>A0A2R5F1F5</accession>
<evidence type="ECO:0000313" key="2">
    <source>
        <dbReference type="EMBL" id="GBG11889.1"/>
    </source>
</evidence>
<gene>
    <name evidence="2" type="ORF">PAT3040_06743</name>
</gene>